<feature type="compositionally biased region" description="Polar residues" evidence="1">
    <location>
        <begin position="311"/>
        <end position="331"/>
    </location>
</feature>
<name>A0AAV2TEJ7_CALDB</name>
<organism evidence="2 3">
    <name type="scientific">Calicophoron daubneyi</name>
    <name type="common">Rumen fluke</name>
    <name type="synonym">Paramphistomum daubneyi</name>
    <dbReference type="NCBI Taxonomy" id="300641"/>
    <lineage>
        <taxon>Eukaryota</taxon>
        <taxon>Metazoa</taxon>
        <taxon>Spiralia</taxon>
        <taxon>Lophotrochozoa</taxon>
        <taxon>Platyhelminthes</taxon>
        <taxon>Trematoda</taxon>
        <taxon>Digenea</taxon>
        <taxon>Plagiorchiida</taxon>
        <taxon>Pronocephalata</taxon>
        <taxon>Paramphistomoidea</taxon>
        <taxon>Paramphistomidae</taxon>
        <taxon>Calicophoron</taxon>
    </lineage>
</organism>
<sequence>MYNPPSSELNLNVENVCLLRLIPEFHAPMLDEHLKAERKAAVVLKRLDYLLMQLDGYQPLLKHNASYAEFAIRAHFDSLMDALRQRQMTLLKQLDNVYKEKSSLIDGQKQGIEKIRAGILSCIPKLHDEDSLMDEFVSRAESAALNSSLAPFVSFRTEKSLLHEAISRYGRIVSRYSGHFADPNQPSSCLPRAVEEEDDHEETDDQPVVFSRVVPCSCVNPSLQQWLFRNDHSCGSSKYLCLGNLKKTPCCAYPRDASASSVQSTPEHFRAVSELAVTGRTRNHLNTVIPTHMLSSSIVHKWMDTDQPQKMNNLLSLSDPDSQKDSSTLQGSDCPIGSDSESIAVLTGSSGRSENLKEWLFRGPTELCEMPGLSTSLPWLSANQVRNNKMNGEISSPLLSSANEQCASITSSLWTQSGKPSEEQVAYCTQSIDIRSSLFPDYLTQSNPIDLDRWLQRENPDCTPTPSLTGPQMGNNSPQVVSQICPSSKTDSEIRLSTCSACHQSHEDCATNKRFESSQNHWTIIHRMTLDQYSDSEAGSVKQVANPSSPTANPVIAHLNRIAESHWRQWISADSLSDYMAYGSRSQSIRKSQNSDFEEHIPRHPTEKAPHESDPPAVCSNMLDTSETCSDESITPPKRRSTTERDDSGGVVQSPFIHALDTNNDSNKVPGKWSEILVPTQSVVPPSRTIIGKVAELSQTNESVDELDKWLQQKMPALSITNSKSAD</sequence>
<feature type="region of interest" description="Disordered" evidence="1">
    <location>
        <begin position="590"/>
        <end position="651"/>
    </location>
</feature>
<reference evidence="2" key="1">
    <citation type="submission" date="2024-06" db="EMBL/GenBank/DDBJ databases">
        <authorList>
            <person name="Liu X."/>
            <person name="Lenzi L."/>
            <person name="Haldenby T S."/>
            <person name="Uol C."/>
        </authorList>
    </citation>
    <scope>NUCLEOTIDE SEQUENCE</scope>
</reference>
<gene>
    <name evidence="2" type="ORF">CDAUBV1_LOCUS7876</name>
</gene>
<feature type="compositionally biased region" description="Polar residues" evidence="1">
    <location>
        <begin position="622"/>
        <end position="633"/>
    </location>
</feature>
<dbReference type="EMBL" id="CAXLJL010000201">
    <property type="protein sequence ID" value="CAL5134504.1"/>
    <property type="molecule type" value="Genomic_DNA"/>
</dbReference>
<dbReference type="Proteomes" id="UP001497525">
    <property type="component" value="Unassembled WGS sequence"/>
</dbReference>
<feature type="compositionally biased region" description="Polar residues" evidence="1">
    <location>
        <begin position="462"/>
        <end position="484"/>
    </location>
</feature>
<accession>A0AAV2TEJ7</accession>
<evidence type="ECO:0000313" key="3">
    <source>
        <dbReference type="Proteomes" id="UP001497525"/>
    </source>
</evidence>
<comment type="caution">
    <text evidence="2">The sequence shown here is derived from an EMBL/GenBank/DDBJ whole genome shotgun (WGS) entry which is preliminary data.</text>
</comment>
<feature type="region of interest" description="Disordered" evidence="1">
    <location>
        <begin position="311"/>
        <end position="336"/>
    </location>
</feature>
<evidence type="ECO:0000256" key="1">
    <source>
        <dbReference type="SAM" id="MobiDB-lite"/>
    </source>
</evidence>
<feature type="compositionally biased region" description="Basic and acidic residues" evidence="1">
    <location>
        <begin position="597"/>
        <end position="614"/>
    </location>
</feature>
<evidence type="ECO:0000313" key="2">
    <source>
        <dbReference type="EMBL" id="CAL5134504.1"/>
    </source>
</evidence>
<feature type="region of interest" description="Disordered" evidence="1">
    <location>
        <begin position="458"/>
        <end position="484"/>
    </location>
</feature>
<dbReference type="AlphaFoldDB" id="A0AAV2TEJ7"/>
<protein>
    <submittedName>
        <fullName evidence="2">Uncharacterized protein</fullName>
    </submittedName>
</protein>
<proteinExistence type="predicted"/>